<dbReference type="Proteomes" id="UP000696280">
    <property type="component" value="Unassembled WGS sequence"/>
</dbReference>
<keyword evidence="2" id="KW-1185">Reference proteome</keyword>
<dbReference type="EMBL" id="CAJVRL010000075">
    <property type="protein sequence ID" value="CAG8956942.1"/>
    <property type="molecule type" value="Genomic_DNA"/>
</dbReference>
<organism evidence="1 2">
    <name type="scientific">Hymenoscyphus fraxineus</name>
    <dbReference type="NCBI Taxonomy" id="746836"/>
    <lineage>
        <taxon>Eukaryota</taxon>
        <taxon>Fungi</taxon>
        <taxon>Dikarya</taxon>
        <taxon>Ascomycota</taxon>
        <taxon>Pezizomycotina</taxon>
        <taxon>Leotiomycetes</taxon>
        <taxon>Helotiales</taxon>
        <taxon>Helotiaceae</taxon>
        <taxon>Hymenoscyphus</taxon>
    </lineage>
</organism>
<comment type="caution">
    <text evidence="1">The sequence shown here is derived from an EMBL/GenBank/DDBJ whole genome shotgun (WGS) entry which is preliminary data.</text>
</comment>
<protein>
    <submittedName>
        <fullName evidence="1">Uncharacterized protein</fullName>
    </submittedName>
</protein>
<reference evidence="1" key="1">
    <citation type="submission" date="2021-07" db="EMBL/GenBank/DDBJ databases">
        <authorList>
            <person name="Durling M."/>
        </authorList>
    </citation>
    <scope>NUCLEOTIDE SEQUENCE</scope>
</reference>
<name>A0A9N9L3K5_9HELO</name>
<evidence type="ECO:0000313" key="2">
    <source>
        <dbReference type="Proteomes" id="UP000696280"/>
    </source>
</evidence>
<proteinExistence type="predicted"/>
<evidence type="ECO:0000313" key="1">
    <source>
        <dbReference type="EMBL" id="CAG8956942.1"/>
    </source>
</evidence>
<gene>
    <name evidence="1" type="ORF">HYFRA_00011993</name>
</gene>
<accession>A0A9N9L3K5</accession>
<sequence length="141" mass="16167">MENRCLNPKNVTTIALTVFLEYTSQLESHFLHSRRKTLAHLAHYLHLQFIPHTRDLRFTGRYNVATSSEILHLPYVNPGDPILRTPYLFTATDPAHLLNMKAQSLLVVGHQPLFIHLEKRLRPDLSSTLLLSADEGTMWNG</sequence>
<dbReference type="AlphaFoldDB" id="A0A9N9L3K5"/>